<organism evidence="2 3">
    <name type="scientific">Bythopirellula polymerisocia</name>
    <dbReference type="NCBI Taxonomy" id="2528003"/>
    <lineage>
        <taxon>Bacteria</taxon>
        <taxon>Pseudomonadati</taxon>
        <taxon>Planctomycetota</taxon>
        <taxon>Planctomycetia</taxon>
        <taxon>Pirellulales</taxon>
        <taxon>Lacipirellulaceae</taxon>
        <taxon>Bythopirellula</taxon>
    </lineage>
</organism>
<evidence type="ECO:0000313" key="2">
    <source>
        <dbReference type="EMBL" id="TWU20077.1"/>
    </source>
</evidence>
<dbReference type="Proteomes" id="UP000318437">
    <property type="component" value="Unassembled WGS sequence"/>
</dbReference>
<gene>
    <name evidence="2" type="ORF">Pla144_50300</name>
</gene>
<evidence type="ECO:0000256" key="1">
    <source>
        <dbReference type="SAM" id="Phobius"/>
    </source>
</evidence>
<sequence length="389" mass="43285">MPDPAPDIIAQSPHENSVVIETNPAADDCHVRTAWGCTWTGIVALVFLRLVVGWHFFTEGAKKFEYDSGRHELKMTFSAEGFFNGAKGPLAGFFQSQAPTTHDWRELLAQPQQMTPEASDKLTAWVTRYVARRKNELAKGQTTEAEFIEIVPGAAWGEQIREDWQKIAGQFKKIKSLSDEQRTQADKVLETQERNLADFLAEEALDMQDYQHQLWRLEQAEGVGGADEIPFRKERIAAKQADVSRIPLRWVAAVKKNDQYLADNLGDVLTPEQQSSPLGSRVETAVTDPQVTQLARNNLLVACVITAVGFCLLIGLFTPIAAILGALFLLMVMATQPPWVDGAKSEFFYYQLTEFAALVLLAATCAGKYAGLDSIIHRWWSKRGTTKGA</sequence>
<feature type="transmembrane region" description="Helical" evidence="1">
    <location>
        <begin position="348"/>
        <end position="372"/>
    </location>
</feature>
<feature type="transmembrane region" description="Helical" evidence="1">
    <location>
        <begin position="299"/>
        <end position="328"/>
    </location>
</feature>
<feature type="transmembrane region" description="Helical" evidence="1">
    <location>
        <begin position="33"/>
        <end position="57"/>
    </location>
</feature>
<protein>
    <submittedName>
        <fullName evidence="2">Uncharacterized protein</fullName>
    </submittedName>
</protein>
<name>A0A5C6C7T2_9BACT</name>
<dbReference type="EMBL" id="SJPS01000017">
    <property type="protein sequence ID" value="TWU20077.1"/>
    <property type="molecule type" value="Genomic_DNA"/>
</dbReference>
<proteinExistence type="predicted"/>
<reference evidence="2 3" key="1">
    <citation type="submission" date="2019-02" db="EMBL/GenBank/DDBJ databases">
        <title>Deep-cultivation of Planctomycetes and their phenomic and genomic characterization uncovers novel biology.</title>
        <authorList>
            <person name="Wiegand S."/>
            <person name="Jogler M."/>
            <person name="Boedeker C."/>
            <person name="Pinto D."/>
            <person name="Vollmers J."/>
            <person name="Rivas-Marin E."/>
            <person name="Kohn T."/>
            <person name="Peeters S.H."/>
            <person name="Heuer A."/>
            <person name="Rast P."/>
            <person name="Oberbeckmann S."/>
            <person name="Bunk B."/>
            <person name="Jeske O."/>
            <person name="Meyerdierks A."/>
            <person name="Storesund J.E."/>
            <person name="Kallscheuer N."/>
            <person name="Luecker S."/>
            <person name="Lage O.M."/>
            <person name="Pohl T."/>
            <person name="Merkel B.J."/>
            <person name="Hornburger P."/>
            <person name="Mueller R.-W."/>
            <person name="Bruemmer F."/>
            <person name="Labrenz M."/>
            <person name="Spormann A.M."/>
            <person name="Op Den Camp H."/>
            <person name="Overmann J."/>
            <person name="Amann R."/>
            <person name="Jetten M.S.M."/>
            <person name="Mascher T."/>
            <person name="Medema M.H."/>
            <person name="Devos D.P."/>
            <person name="Kaster A.-K."/>
            <person name="Ovreas L."/>
            <person name="Rohde M."/>
            <person name="Galperin M.Y."/>
            <person name="Jogler C."/>
        </authorList>
    </citation>
    <scope>NUCLEOTIDE SEQUENCE [LARGE SCALE GENOMIC DNA]</scope>
    <source>
        <strain evidence="2 3">Pla144</strain>
    </source>
</reference>
<comment type="caution">
    <text evidence="2">The sequence shown here is derived from an EMBL/GenBank/DDBJ whole genome shotgun (WGS) entry which is preliminary data.</text>
</comment>
<keyword evidence="3" id="KW-1185">Reference proteome</keyword>
<evidence type="ECO:0000313" key="3">
    <source>
        <dbReference type="Proteomes" id="UP000318437"/>
    </source>
</evidence>
<dbReference type="AlphaFoldDB" id="A0A5C6C7T2"/>
<accession>A0A5C6C7T2</accession>
<keyword evidence="1" id="KW-0472">Membrane</keyword>
<keyword evidence="1" id="KW-0812">Transmembrane</keyword>
<keyword evidence="1" id="KW-1133">Transmembrane helix</keyword>